<evidence type="ECO:0000256" key="1">
    <source>
        <dbReference type="ARBA" id="ARBA00013860"/>
    </source>
</evidence>
<gene>
    <name evidence="7 9" type="primary">mraZ</name>
    <name evidence="9" type="ORF">EHV23_08385</name>
</gene>
<comment type="subunit">
    <text evidence="7">Forms oligomers.</text>
</comment>
<dbReference type="EMBL" id="RRUE01000002">
    <property type="protein sequence ID" value="RRN43469.1"/>
    <property type="molecule type" value="Genomic_DNA"/>
</dbReference>
<proteinExistence type="inferred from homology"/>
<dbReference type="InterPro" id="IPR020603">
    <property type="entry name" value="MraZ_dom"/>
</dbReference>
<dbReference type="GO" id="GO:0005737">
    <property type="term" value="C:cytoplasm"/>
    <property type="evidence" value="ECO:0007669"/>
    <property type="project" value="UniProtKB-UniRule"/>
</dbReference>
<dbReference type="InterPro" id="IPR007159">
    <property type="entry name" value="SpoVT-AbrB_dom"/>
</dbReference>
<protein>
    <recommendedName>
        <fullName evidence="1 7">Transcriptional regulator MraZ</fullName>
    </recommendedName>
</protein>
<evidence type="ECO:0000256" key="6">
    <source>
        <dbReference type="ARBA" id="ARBA00023163"/>
    </source>
</evidence>
<keyword evidence="2 7" id="KW-0963">Cytoplasm</keyword>
<comment type="caution">
    <text evidence="9">The sequence shown here is derived from an EMBL/GenBank/DDBJ whole genome shotgun (WGS) entry which is preliminary data.</text>
</comment>
<evidence type="ECO:0000256" key="3">
    <source>
        <dbReference type="ARBA" id="ARBA00022737"/>
    </source>
</evidence>
<dbReference type="GO" id="GO:2000143">
    <property type="term" value="P:negative regulation of DNA-templated transcription initiation"/>
    <property type="evidence" value="ECO:0007669"/>
    <property type="project" value="TreeGrafter"/>
</dbReference>
<dbReference type="HAMAP" id="MF_01008">
    <property type="entry name" value="MraZ"/>
    <property type="match status" value="1"/>
</dbReference>
<evidence type="ECO:0000313" key="9">
    <source>
        <dbReference type="EMBL" id="RRN43469.1"/>
    </source>
</evidence>
<comment type="subcellular location">
    <subcellularLocation>
        <location evidence="7">Cytoplasm</location>
        <location evidence="7">Nucleoid</location>
    </subcellularLocation>
</comment>
<evidence type="ECO:0000313" key="10">
    <source>
        <dbReference type="Proteomes" id="UP000270261"/>
    </source>
</evidence>
<evidence type="ECO:0000256" key="2">
    <source>
        <dbReference type="ARBA" id="ARBA00022490"/>
    </source>
</evidence>
<evidence type="ECO:0000259" key="8">
    <source>
        <dbReference type="PROSITE" id="PS51740"/>
    </source>
</evidence>
<keyword evidence="10" id="KW-1185">Reference proteome</keyword>
<dbReference type="InterPro" id="IPR003444">
    <property type="entry name" value="MraZ"/>
</dbReference>
<evidence type="ECO:0000256" key="7">
    <source>
        <dbReference type="HAMAP-Rule" id="MF_01008"/>
    </source>
</evidence>
<dbReference type="CDD" id="cd16320">
    <property type="entry name" value="MraZ_N"/>
    <property type="match status" value="1"/>
</dbReference>
<keyword evidence="3" id="KW-0677">Repeat</keyword>
<dbReference type="Gene3D" id="3.40.1550.20">
    <property type="entry name" value="Transcriptional regulator MraZ domain"/>
    <property type="match status" value="1"/>
</dbReference>
<organism evidence="9 10">
    <name type="scientific">Lautropia dentalis</name>
    <dbReference type="NCBI Taxonomy" id="2490857"/>
    <lineage>
        <taxon>Bacteria</taxon>
        <taxon>Pseudomonadati</taxon>
        <taxon>Pseudomonadota</taxon>
        <taxon>Betaproteobacteria</taxon>
        <taxon>Burkholderiales</taxon>
        <taxon>Burkholderiaceae</taxon>
        <taxon>Lautropia</taxon>
    </lineage>
</organism>
<accession>A0A3R8N9G1</accession>
<keyword evidence="5 7" id="KW-0238">DNA-binding</keyword>
<dbReference type="PROSITE" id="PS51740">
    <property type="entry name" value="SPOVT_ABRB"/>
    <property type="match status" value="2"/>
</dbReference>
<evidence type="ECO:0000256" key="5">
    <source>
        <dbReference type="ARBA" id="ARBA00023125"/>
    </source>
</evidence>
<comment type="similarity">
    <text evidence="7">Belongs to the MraZ family.</text>
</comment>
<keyword evidence="6 7" id="KW-0804">Transcription</keyword>
<dbReference type="InterPro" id="IPR035642">
    <property type="entry name" value="MraZ_N"/>
</dbReference>
<dbReference type="PANTHER" id="PTHR34701:SF1">
    <property type="entry name" value="TRANSCRIPTIONAL REGULATOR MRAZ"/>
    <property type="match status" value="1"/>
</dbReference>
<dbReference type="Proteomes" id="UP000270261">
    <property type="component" value="Unassembled WGS sequence"/>
</dbReference>
<dbReference type="PANTHER" id="PTHR34701">
    <property type="entry name" value="TRANSCRIPTIONAL REGULATOR MRAZ"/>
    <property type="match status" value="1"/>
</dbReference>
<dbReference type="RefSeq" id="WP_125095681.1">
    <property type="nucleotide sequence ID" value="NZ_RRUE01000002.1"/>
</dbReference>
<dbReference type="AlphaFoldDB" id="A0A3R8N9G1"/>
<dbReference type="SUPFAM" id="SSF89447">
    <property type="entry name" value="AbrB/MazE/MraZ-like"/>
    <property type="match status" value="1"/>
</dbReference>
<dbReference type="GO" id="GO:0003700">
    <property type="term" value="F:DNA-binding transcription factor activity"/>
    <property type="evidence" value="ECO:0007669"/>
    <property type="project" value="UniProtKB-UniRule"/>
</dbReference>
<dbReference type="InterPro" id="IPR035644">
    <property type="entry name" value="MraZ_C"/>
</dbReference>
<feature type="domain" description="SpoVT-AbrB" evidence="8">
    <location>
        <begin position="78"/>
        <end position="121"/>
    </location>
</feature>
<name>A0A3R8N9G1_9BURK</name>
<dbReference type="CDD" id="cd16321">
    <property type="entry name" value="MraZ_C"/>
    <property type="match status" value="1"/>
</dbReference>
<dbReference type="OrthoDB" id="9807753at2"/>
<sequence>MFEGSFPLSLDAKGRLTIPSQWRGMLEEQGVTKLVLTRHFGDLLRIYPLPEWEKVREHIASVLTSKDDRIRRLLIGSAETVEMDGAGRILVSPILRRAGKLDRKVVMVGDLTRFELWDEQIWEAYLDQQAAAGLPEDLGDIPGL</sequence>
<reference evidence="9 10" key="1">
    <citation type="submission" date="2018-11" db="EMBL/GenBank/DDBJ databases">
        <title>Genome sequencing of Lautropia sp. KCOM 2505 (= ChDC F240).</title>
        <authorList>
            <person name="Kook J.-K."/>
            <person name="Park S.-N."/>
            <person name="Lim Y.K."/>
        </authorList>
    </citation>
    <scope>NUCLEOTIDE SEQUENCE [LARGE SCALE GENOMIC DNA]</scope>
    <source>
        <strain evidence="9 10">KCOM 2505</strain>
    </source>
</reference>
<feature type="domain" description="SpoVT-AbrB" evidence="8">
    <location>
        <begin position="5"/>
        <end position="51"/>
    </location>
</feature>
<dbReference type="GO" id="GO:0009295">
    <property type="term" value="C:nucleoid"/>
    <property type="evidence" value="ECO:0007669"/>
    <property type="project" value="UniProtKB-SubCell"/>
</dbReference>
<keyword evidence="4 7" id="KW-0805">Transcription regulation</keyword>
<dbReference type="NCBIfam" id="TIGR00242">
    <property type="entry name" value="division/cell wall cluster transcriptional repressor MraZ"/>
    <property type="match status" value="1"/>
</dbReference>
<dbReference type="InterPro" id="IPR038619">
    <property type="entry name" value="MraZ_sf"/>
</dbReference>
<dbReference type="InterPro" id="IPR037914">
    <property type="entry name" value="SpoVT-AbrB_sf"/>
</dbReference>
<dbReference type="Pfam" id="PF02381">
    <property type="entry name" value="MraZ"/>
    <property type="match status" value="2"/>
</dbReference>
<dbReference type="GO" id="GO:0000976">
    <property type="term" value="F:transcription cis-regulatory region binding"/>
    <property type="evidence" value="ECO:0007669"/>
    <property type="project" value="TreeGrafter"/>
</dbReference>
<evidence type="ECO:0000256" key="4">
    <source>
        <dbReference type="ARBA" id="ARBA00023015"/>
    </source>
</evidence>